<dbReference type="Proteomes" id="UP000050360">
    <property type="component" value="Unassembled WGS sequence"/>
</dbReference>
<gene>
    <name evidence="2" type="ORF">MPEBLZ_00140</name>
</gene>
<evidence type="ECO:0000313" key="3">
    <source>
        <dbReference type="Proteomes" id="UP000050360"/>
    </source>
</evidence>
<evidence type="ECO:0000256" key="1">
    <source>
        <dbReference type="SAM" id="Phobius"/>
    </source>
</evidence>
<dbReference type="AlphaFoldDB" id="A0A0P8AE83"/>
<comment type="caution">
    <text evidence="2">The sequence shown here is derived from an EMBL/GenBank/DDBJ whole genome shotgun (WGS) entry which is preliminary data.</text>
</comment>
<sequence>MKMIKPGKYTWPVLFGLSIFLMLDASLAIIVGERYRYWGLENMPVWYRNFILNIYESPRPVLWLLMLTEFMVGSGLFLMVRKLIKREK</sequence>
<keyword evidence="1" id="KW-1133">Transmembrane helix</keyword>
<keyword evidence="1" id="KW-0472">Membrane</keyword>
<dbReference type="EMBL" id="LKCM01000015">
    <property type="protein sequence ID" value="KPQ45259.1"/>
    <property type="molecule type" value="Genomic_DNA"/>
</dbReference>
<feature type="transmembrane region" description="Helical" evidence="1">
    <location>
        <begin position="61"/>
        <end position="80"/>
    </location>
</feature>
<name>A0A0P8AE83_9EURY</name>
<keyword evidence="1" id="KW-0812">Transmembrane</keyword>
<proteinExistence type="predicted"/>
<protein>
    <submittedName>
        <fullName evidence="2">Uncharacterized protein</fullName>
    </submittedName>
</protein>
<accession>A0A0P8AE83</accession>
<reference evidence="2 3" key="1">
    <citation type="submission" date="2015-09" db="EMBL/GenBank/DDBJ databases">
        <title>A metagenomics-based metabolic model of nitrate-dependent anaerobic oxidation of methane by Methanoperedens-like archaea.</title>
        <authorList>
            <person name="Arshad A."/>
            <person name="Speth D.R."/>
            <person name="De Graaf R.M."/>
            <person name="Op Den Camp H.J."/>
            <person name="Jetten M.S."/>
            <person name="Welte C.U."/>
        </authorList>
    </citation>
    <scope>NUCLEOTIDE SEQUENCE [LARGE SCALE GENOMIC DNA]</scope>
</reference>
<organism evidence="2 3">
    <name type="scientific">Candidatus Methanoperedens nitratireducens</name>
    <dbReference type="NCBI Taxonomy" id="1392998"/>
    <lineage>
        <taxon>Archaea</taxon>
        <taxon>Methanobacteriati</taxon>
        <taxon>Methanobacteriota</taxon>
        <taxon>Stenosarchaea group</taxon>
        <taxon>Methanomicrobia</taxon>
        <taxon>Methanosarcinales</taxon>
        <taxon>ANME-2 cluster</taxon>
        <taxon>Candidatus Methanoperedentaceae</taxon>
        <taxon>Candidatus Methanoperedens</taxon>
    </lineage>
</organism>
<evidence type="ECO:0000313" key="2">
    <source>
        <dbReference type="EMBL" id="KPQ45259.1"/>
    </source>
</evidence>